<protein>
    <submittedName>
        <fullName evidence="2">Uncharacterized protein</fullName>
    </submittedName>
</protein>
<dbReference type="STRING" id="1902579.BHV28_08750"/>
<evidence type="ECO:0000313" key="3">
    <source>
        <dbReference type="Proteomes" id="UP000188912"/>
    </source>
</evidence>
<organism evidence="2 3">
    <name type="scientific">Candidatus Tokpelaia hoelldobleri</name>
    <dbReference type="NCBI Taxonomy" id="1902579"/>
    <lineage>
        <taxon>Bacteria</taxon>
        <taxon>Pseudomonadati</taxon>
        <taxon>Pseudomonadota</taxon>
        <taxon>Alphaproteobacteria</taxon>
        <taxon>Hyphomicrobiales</taxon>
        <taxon>Candidatus Tokpelaia</taxon>
    </lineage>
</organism>
<gene>
    <name evidence="2" type="ORF">BHV28_08750</name>
</gene>
<dbReference type="AlphaFoldDB" id="A0A1U9JUM1"/>
<dbReference type="EMBL" id="CP017315">
    <property type="protein sequence ID" value="AQS41574.1"/>
    <property type="molecule type" value="Genomic_DNA"/>
</dbReference>
<dbReference type="KEGG" id="thd:BHV28_08750"/>
<feature type="transmembrane region" description="Helical" evidence="1">
    <location>
        <begin position="29"/>
        <end position="48"/>
    </location>
</feature>
<sequence length="54" mass="6042">MRLTPIILSAIGLWGLIYPETLLDETSGGGRWVFATILALGLFALWRAGRRNKR</sequence>
<keyword evidence="1" id="KW-0812">Transmembrane</keyword>
<accession>A0A1U9JUM1</accession>
<keyword evidence="3" id="KW-1185">Reference proteome</keyword>
<name>A0A1U9JUM1_9HYPH</name>
<reference evidence="2 3" key="2">
    <citation type="journal article" date="2016" name="Sci. Rep.">
        <title>The genome of Rhizobiales bacteria in predatory ants reveals urease gene functions but no genes for nitrogen fixation.</title>
        <authorList>
            <person name="Neuvonen M.M."/>
            <person name="Tamarit D."/>
            <person name="Naslund K."/>
            <person name="Liebig J."/>
            <person name="Feldhaar H."/>
            <person name="Moran N.A."/>
            <person name="Guy L."/>
            <person name="Andersson S.G."/>
        </authorList>
    </citation>
    <scope>NUCLEOTIDE SEQUENCE [LARGE SCALE GENOMIC DNA]</scope>
    <source>
        <strain evidence="2 3">Hsal</strain>
    </source>
</reference>
<keyword evidence="1" id="KW-0472">Membrane</keyword>
<keyword evidence="1" id="KW-1133">Transmembrane helix</keyword>
<evidence type="ECO:0000313" key="2">
    <source>
        <dbReference type="EMBL" id="AQS41574.1"/>
    </source>
</evidence>
<proteinExistence type="predicted"/>
<reference evidence="2 3" key="1">
    <citation type="journal article" date="2010" name="Science">
        <title>Genomic comparison of the ants Camponotus floridanus and Harpegnathos saltator.</title>
        <authorList>
            <person name="Bonasio R."/>
            <person name="Zhang G."/>
            <person name="Ye C."/>
            <person name="Mutti N.S."/>
            <person name="Fang X."/>
            <person name="Qin N."/>
            <person name="Donahue G."/>
            <person name="Yang P."/>
            <person name="Li Q."/>
            <person name="Li C."/>
            <person name="Zhang P."/>
            <person name="Huang Z."/>
            <person name="Berger S.L."/>
            <person name="Reinberg D."/>
            <person name="Wang J."/>
            <person name="Liebig J."/>
        </authorList>
    </citation>
    <scope>NUCLEOTIDE SEQUENCE [LARGE SCALE GENOMIC DNA]</scope>
    <source>
        <strain evidence="2 3">Hsal</strain>
    </source>
</reference>
<dbReference type="Proteomes" id="UP000188912">
    <property type="component" value="Chromosome"/>
</dbReference>
<evidence type="ECO:0000256" key="1">
    <source>
        <dbReference type="SAM" id="Phobius"/>
    </source>
</evidence>